<organism evidence="9 10">
    <name type="scientific">Schleiferilactobacillus harbinensis DSM 16991</name>
    <dbReference type="NCBI Taxonomy" id="1122147"/>
    <lineage>
        <taxon>Bacteria</taxon>
        <taxon>Bacillati</taxon>
        <taxon>Bacillota</taxon>
        <taxon>Bacilli</taxon>
        <taxon>Lactobacillales</taxon>
        <taxon>Lactobacillaceae</taxon>
        <taxon>Schleiferilactobacillus</taxon>
    </lineage>
</organism>
<evidence type="ECO:0000313" key="10">
    <source>
        <dbReference type="Proteomes" id="UP000050949"/>
    </source>
</evidence>
<evidence type="ECO:0000256" key="2">
    <source>
        <dbReference type="ARBA" id="ARBA00022490"/>
    </source>
</evidence>
<accession>A0A0R1XED2</accession>
<dbReference type="InterPro" id="IPR037914">
    <property type="entry name" value="SpoVT-AbrB_sf"/>
</dbReference>
<dbReference type="CDD" id="cd16320">
    <property type="entry name" value="MraZ_N"/>
    <property type="match status" value="1"/>
</dbReference>
<feature type="domain" description="SpoVT-AbrB" evidence="8">
    <location>
        <begin position="76"/>
        <end position="119"/>
    </location>
</feature>
<dbReference type="eggNOG" id="COG2001">
    <property type="taxonomic scope" value="Bacteria"/>
</dbReference>
<dbReference type="InterPro" id="IPR003444">
    <property type="entry name" value="MraZ"/>
</dbReference>
<dbReference type="EMBL" id="AZFW01000032">
    <property type="protein sequence ID" value="KRM28487.1"/>
    <property type="molecule type" value="Genomic_DNA"/>
</dbReference>
<keyword evidence="2 7" id="KW-0963">Cytoplasm</keyword>
<keyword evidence="6 7" id="KW-0804">Transcription</keyword>
<comment type="caution">
    <text evidence="9">The sequence shown here is derived from an EMBL/GenBank/DDBJ whole genome shotgun (WGS) entry which is preliminary data.</text>
</comment>
<sequence length="143" mass="16251">MLMGEYHHTIDTKGRLIVPAKFRTELGASFVVTRGLDQCVFGYPLAQWQRIQEQLAHLPTNKKDARAFTRFFYSAATEVTLDKQGRINVPDTLRGFAKLTKECVFVGVSSRIEIWDAPTWTAYMAQSADNFDTLAEDLMDIDL</sequence>
<comment type="subcellular location">
    <subcellularLocation>
        <location evidence="7">Cytoplasm</location>
        <location evidence="7">Nucleoid</location>
    </subcellularLocation>
</comment>
<dbReference type="GO" id="GO:0003700">
    <property type="term" value="F:DNA-binding transcription factor activity"/>
    <property type="evidence" value="ECO:0007669"/>
    <property type="project" value="UniProtKB-UniRule"/>
</dbReference>
<dbReference type="InterPro" id="IPR035642">
    <property type="entry name" value="MraZ_N"/>
</dbReference>
<evidence type="ECO:0000259" key="8">
    <source>
        <dbReference type="PROSITE" id="PS51740"/>
    </source>
</evidence>
<dbReference type="AlphaFoldDB" id="A0A0R1XED2"/>
<dbReference type="PANTHER" id="PTHR34701:SF1">
    <property type="entry name" value="TRANSCRIPTIONAL REGULATOR MRAZ"/>
    <property type="match status" value="1"/>
</dbReference>
<dbReference type="NCBIfam" id="TIGR00242">
    <property type="entry name" value="division/cell wall cluster transcriptional repressor MraZ"/>
    <property type="match status" value="1"/>
</dbReference>
<dbReference type="RefSeq" id="WP_027827316.1">
    <property type="nucleotide sequence ID" value="NZ_AUEH01000001.1"/>
</dbReference>
<gene>
    <name evidence="7" type="primary">mraZ</name>
    <name evidence="9" type="ORF">FC91_GL001951</name>
</gene>
<dbReference type="Gene3D" id="3.40.1550.20">
    <property type="entry name" value="Transcriptional regulator MraZ domain"/>
    <property type="match status" value="1"/>
</dbReference>
<dbReference type="InterPro" id="IPR007159">
    <property type="entry name" value="SpoVT-AbrB_dom"/>
</dbReference>
<dbReference type="InterPro" id="IPR035644">
    <property type="entry name" value="MraZ_C"/>
</dbReference>
<dbReference type="GeneID" id="78508920"/>
<keyword evidence="5 7" id="KW-0238">DNA-binding</keyword>
<dbReference type="PROSITE" id="PS51740">
    <property type="entry name" value="SPOVT_ABRB"/>
    <property type="match status" value="2"/>
</dbReference>
<evidence type="ECO:0000256" key="6">
    <source>
        <dbReference type="ARBA" id="ARBA00023163"/>
    </source>
</evidence>
<dbReference type="PANTHER" id="PTHR34701">
    <property type="entry name" value="TRANSCRIPTIONAL REGULATOR MRAZ"/>
    <property type="match status" value="1"/>
</dbReference>
<dbReference type="GO" id="GO:0000976">
    <property type="term" value="F:transcription cis-regulatory region binding"/>
    <property type="evidence" value="ECO:0007669"/>
    <property type="project" value="TreeGrafter"/>
</dbReference>
<dbReference type="OrthoDB" id="9807753at2"/>
<dbReference type="InterPro" id="IPR038619">
    <property type="entry name" value="MraZ_sf"/>
</dbReference>
<keyword evidence="4 7" id="KW-0805">Transcription regulation</keyword>
<name>A0A0R1XED2_9LACO</name>
<keyword evidence="9" id="KW-0131">Cell cycle</keyword>
<dbReference type="Pfam" id="PF02381">
    <property type="entry name" value="MraZ"/>
    <property type="match status" value="2"/>
</dbReference>
<reference evidence="9 10" key="1">
    <citation type="journal article" date="2015" name="Genome Announc.">
        <title>Expanding the biotechnology potential of lactobacilli through comparative genomics of 213 strains and associated genera.</title>
        <authorList>
            <person name="Sun Z."/>
            <person name="Harris H.M."/>
            <person name="McCann A."/>
            <person name="Guo C."/>
            <person name="Argimon S."/>
            <person name="Zhang W."/>
            <person name="Yang X."/>
            <person name="Jeffery I.B."/>
            <person name="Cooney J.C."/>
            <person name="Kagawa T.F."/>
            <person name="Liu W."/>
            <person name="Song Y."/>
            <person name="Salvetti E."/>
            <person name="Wrobel A."/>
            <person name="Rasinkangas P."/>
            <person name="Parkhill J."/>
            <person name="Rea M.C."/>
            <person name="O'Sullivan O."/>
            <person name="Ritari J."/>
            <person name="Douillard F.P."/>
            <person name="Paul Ross R."/>
            <person name="Yang R."/>
            <person name="Briner A.E."/>
            <person name="Felis G.E."/>
            <person name="de Vos W.M."/>
            <person name="Barrangou R."/>
            <person name="Klaenhammer T.R."/>
            <person name="Caufield P.W."/>
            <person name="Cui Y."/>
            <person name="Zhang H."/>
            <person name="O'Toole P.W."/>
        </authorList>
    </citation>
    <scope>NUCLEOTIDE SEQUENCE [LARGE SCALE GENOMIC DNA]</scope>
    <source>
        <strain evidence="9 10">DSM 16991</strain>
    </source>
</reference>
<evidence type="ECO:0000313" key="9">
    <source>
        <dbReference type="EMBL" id="KRM28487.1"/>
    </source>
</evidence>
<dbReference type="CDD" id="cd16321">
    <property type="entry name" value="MraZ_C"/>
    <property type="match status" value="1"/>
</dbReference>
<proteinExistence type="inferred from homology"/>
<feature type="domain" description="SpoVT-AbrB" evidence="8">
    <location>
        <begin position="5"/>
        <end position="47"/>
    </location>
</feature>
<evidence type="ECO:0000256" key="7">
    <source>
        <dbReference type="HAMAP-Rule" id="MF_01008"/>
    </source>
</evidence>
<dbReference type="PATRIC" id="fig|1122147.4.peg.2020"/>
<dbReference type="SUPFAM" id="SSF89447">
    <property type="entry name" value="AbrB/MazE/MraZ-like"/>
    <property type="match status" value="1"/>
</dbReference>
<dbReference type="GO" id="GO:0009295">
    <property type="term" value="C:nucleoid"/>
    <property type="evidence" value="ECO:0007669"/>
    <property type="project" value="UniProtKB-SubCell"/>
</dbReference>
<keyword evidence="9" id="KW-0132">Cell division</keyword>
<evidence type="ECO:0000256" key="5">
    <source>
        <dbReference type="ARBA" id="ARBA00023125"/>
    </source>
</evidence>
<evidence type="ECO:0000256" key="3">
    <source>
        <dbReference type="ARBA" id="ARBA00022737"/>
    </source>
</evidence>
<keyword evidence="3" id="KW-0677">Repeat</keyword>
<evidence type="ECO:0000256" key="1">
    <source>
        <dbReference type="ARBA" id="ARBA00013860"/>
    </source>
</evidence>
<comment type="subunit">
    <text evidence="7">Forms oligomers.</text>
</comment>
<dbReference type="GO" id="GO:2000143">
    <property type="term" value="P:negative regulation of DNA-templated transcription initiation"/>
    <property type="evidence" value="ECO:0007669"/>
    <property type="project" value="TreeGrafter"/>
</dbReference>
<dbReference type="Proteomes" id="UP000050949">
    <property type="component" value="Unassembled WGS sequence"/>
</dbReference>
<dbReference type="FunFam" id="3.40.1550.20:FF:000002">
    <property type="entry name" value="Transcriptional regulator MraZ"/>
    <property type="match status" value="1"/>
</dbReference>
<dbReference type="GO" id="GO:0005737">
    <property type="term" value="C:cytoplasm"/>
    <property type="evidence" value="ECO:0007669"/>
    <property type="project" value="UniProtKB-UniRule"/>
</dbReference>
<evidence type="ECO:0000256" key="4">
    <source>
        <dbReference type="ARBA" id="ARBA00023015"/>
    </source>
</evidence>
<dbReference type="HAMAP" id="MF_01008">
    <property type="entry name" value="MraZ"/>
    <property type="match status" value="1"/>
</dbReference>
<comment type="similarity">
    <text evidence="7">Belongs to the MraZ family.</text>
</comment>
<protein>
    <recommendedName>
        <fullName evidence="1 7">Transcriptional regulator MraZ</fullName>
    </recommendedName>
</protein>
<dbReference type="GO" id="GO:0051301">
    <property type="term" value="P:cell division"/>
    <property type="evidence" value="ECO:0007669"/>
    <property type="project" value="UniProtKB-KW"/>
</dbReference>
<dbReference type="InterPro" id="IPR020603">
    <property type="entry name" value="MraZ_dom"/>
</dbReference>